<gene>
    <name evidence="1" type="ORF">QL112_005270</name>
</gene>
<reference evidence="1 2" key="1">
    <citation type="journal article" date="2023" name="Access Microbiol">
        <title>The genome of a steinernematid-associated Pseudomonas piscis bacterium encodes the biosynthesis of insect toxins.</title>
        <authorList>
            <person name="Awori R.M."/>
            <person name="Hendre P."/>
            <person name="Amugune N.O."/>
        </authorList>
    </citation>
    <scope>NUCLEOTIDE SEQUENCE [LARGE SCALE GENOMIC DNA]</scope>
    <source>
        <strain evidence="1 2">97</strain>
    </source>
</reference>
<dbReference type="EMBL" id="CP133647">
    <property type="protein sequence ID" value="WNH03118.1"/>
    <property type="molecule type" value="Genomic_DNA"/>
</dbReference>
<protein>
    <submittedName>
        <fullName evidence="1">Uncharacterized protein</fullName>
    </submittedName>
</protein>
<organism evidence="1 2">
    <name type="scientific">Xenorhabdus griffiniae</name>
    <dbReference type="NCBI Taxonomy" id="351672"/>
    <lineage>
        <taxon>Bacteria</taxon>
        <taxon>Pseudomonadati</taxon>
        <taxon>Pseudomonadota</taxon>
        <taxon>Gammaproteobacteria</taxon>
        <taxon>Enterobacterales</taxon>
        <taxon>Morganellaceae</taxon>
        <taxon>Xenorhabdus</taxon>
    </lineage>
</organism>
<evidence type="ECO:0000313" key="2">
    <source>
        <dbReference type="Proteomes" id="UP001300348"/>
    </source>
</evidence>
<name>A0ABY9XKJ9_9GAMM</name>
<accession>A0ABY9XKJ9</accession>
<evidence type="ECO:0000313" key="1">
    <source>
        <dbReference type="EMBL" id="WNH03118.1"/>
    </source>
</evidence>
<dbReference type="RefSeq" id="WP_262985613.1">
    <property type="nucleotide sequence ID" value="NZ_CAWPOC010000272.1"/>
</dbReference>
<sequence length="44" mass="4877">MHENTSTFPGTESERLPIPGLPALMTTGFASHRSTYLPVIEIYL</sequence>
<dbReference type="Proteomes" id="UP001300348">
    <property type="component" value="Chromosome"/>
</dbReference>
<dbReference type="GeneID" id="88854945"/>
<proteinExistence type="predicted"/>
<keyword evidence="2" id="KW-1185">Reference proteome</keyword>